<accession>A0A943DT03</accession>
<dbReference type="AlphaFoldDB" id="A0A943DT03"/>
<name>A0A943DT03_BACT4</name>
<reference evidence="1" key="1">
    <citation type="submission" date="2021-02" db="EMBL/GenBank/DDBJ databases">
        <title>Infant gut strain persistence is associated with maternal origin, phylogeny, and functional potential including surface adhesion and iron acquisition.</title>
        <authorList>
            <person name="Lou Y.C."/>
        </authorList>
    </citation>
    <scope>NUCLEOTIDE SEQUENCE</scope>
    <source>
        <strain evidence="1">L3_082_243G1_dasL3_082_243G1_maxbin2.maxbin.015s ta_sub</strain>
    </source>
</reference>
<gene>
    <name evidence="1" type="ORF">KHY35_18345</name>
</gene>
<comment type="caution">
    <text evidence="1">The sequence shown here is derived from an EMBL/GenBank/DDBJ whole genome shotgun (WGS) entry which is preliminary data.</text>
</comment>
<evidence type="ECO:0000313" key="2">
    <source>
        <dbReference type="Proteomes" id="UP000782901"/>
    </source>
</evidence>
<proteinExistence type="predicted"/>
<sequence length="52" mass="6156">MKYALYSSRQRRLQSYSVSDKVKHTGTLDSIYNHPRLPKLSEVERRGFILDD</sequence>
<protein>
    <submittedName>
        <fullName evidence="1">Uncharacterized protein</fullName>
    </submittedName>
</protein>
<dbReference type="Proteomes" id="UP000782901">
    <property type="component" value="Unassembled WGS sequence"/>
</dbReference>
<dbReference type="EMBL" id="JAGZEE010000034">
    <property type="protein sequence ID" value="MBS5412640.1"/>
    <property type="molecule type" value="Genomic_DNA"/>
</dbReference>
<evidence type="ECO:0000313" key="1">
    <source>
        <dbReference type="EMBL" id="MBS5412640.1"/>
    </source>
</evidence>
<organism evidence="1 2">
    <name type="scientific">Bacteroides thetaiotaomicron</name>
    <dbReference type="NCBI Taxonomy" id="818"/>
    <lineage>
        <taxon>Bacteria</taxon>
        <taxon>Pseudomonadati</taxon>
        <taxon>Bacteroidota</taxon>
        <taxon>Bacteroidia</taxon>
        <taxon>Bacteroidales</taxon>
        <taxon>Bacteroidaceae</taxon>
        <taxon>Bacteroides</taxon>
    </lineage>
</organism>